<dbReference type="Pfam" id="PF03747">
    <property type="entry name" value="ADP_ribosyl_GH"/>
    <property type="match status" value="1"/>
</dbReference>
<dbReference type="InterPro" id="IPR050792">
    <property type="entry name" value="ADP-ribosylglycohydrolase"/>
</dbReference>
<dbReference type="PANTHER" id="PTHR16222:SF12">
    <property type="entry name" value="ADP-RIBOSYLGLYCOHYDROLASE-RELATED"/>
    <property type="match status" value="1"/>
</dbReference>
<dbReference type="SUPFAM" id="SSF101478">
    <property type="entry name" value="ADP-ribosylglycohydrolase"/>
    <property type="match status" value="1"/>
</dbReference>
<name>A0A7H1BJ22_9ACTN</name>
<gene>
    <name evidence="2" type="ORF">IAG42_14310</name>
</gene>
<dbReference type="EMBL" id="CP061281">
    <property type="protein sequence ID" value="QNS08727.1"/>
    <property type="molecule type" value="Genomic_DNA"/>
</dbReference>
<keyword evidence="2" id="KW-0378">Hydrolase</keyword>
<organism evidence="2 3">
    <name type="scientific">Streptomyces xanthii</name>
    <dbReference type="NCBI Taxonomy" id="2768069"/>
    <lineage>
        <taxon>Bacteria</taxon>
        <taxon>Bacillati</taxon>
        <taxon>Actinomycetota</taxon>
        <taxon>Actinomycetes</taxon>
        <taxon>Kitasatosporales</taxon>
        <taxon>Streptomycetaceae</taxon>
        <taxon>Streptomyces</taxon>
    </lineage>
</organism>
<reference evidence="2 3" key="1">
    <citation type="submission" date="2020-09" db="EMBL/GenBank/DDBJ databases">
        <title>A novel species.</title>
        <authorList>
            <person name="Gao J."/>
        </authorList>
    </citation>
    <scope>NUCLEOTIDE SEQUENCE [LARGE SCALE GENOMIC DNA]</scope>
    <source>
        <strain evidence="2 3">CRXT-Y-14</strain>
    </source>
</reference>
<dbReference type="GO" id="GO:0016787">
    <property type="term" value="F:hydrolase activity"/>
    <property type="evidence" value="ECO:0007669"/>
    <property type="project" value="UniProtKB-KW"/>
</dbReference>
<dbReference type="KEGG" id="sxn:IAG42_14310"/>
<keyword evidence="3" id="KW-1185">Reference proteome</keyword>
<sequence length="356" mass="37068">MGRPLSALPLDGIRSAYGEWTAMELPWHDGESGTPGDPRQAAVPRARVSDQTQLALAVAEALAETAVRPPQTEAEARHSLTTRGALPAPPWVTPPAVATALRTHLVRWLASPDNDRGAGRTTVDACTALRDPGNPWQAATALESKGCGAVVRAAAVGLAPYLSAEQRSGIAQAQAALTHGHPTALAASDLAAHAVHLLAHGCEPGALLDRLRAHAAASRRTYRAEWLGDLAERAGADSPAAYAERGWDECLVALDAVGAALAPAERDREPARAVGGAWTADIVLAGALYACLVTDAHPRNTIRRAAHTSGASAATAALAGAFAGAGRGADRWPREWTEAIEYGERVRVLSGAWDRS</sequence>
<evidence type="ECO:0000256" key="1">
    <source>
        <dbReference type="SAM" id="MobiDB-lite"/>
    </source>
</evidence>
<dbReference type="InterPro" id="IPR036705">
    <property type="entry name" value="Ribosyl_crysJ1_sf"/>
</dbReference>
<dbReference type="PANTHER" id="PTHR16222">
    <property type="entry name" value="ADP-RIBOSYLGLYCOHYDROLASE"/>
    <property type="match status" value="1"/>
</dbReference>
<dbReference type="AlphaFoldDB" id="A0A7H1BJ22"/>
<evidence type="ECO:0000313" key="2">
    <source>
        <dbReference type="EMBL" id="QNS08727.1"/>
    </source>
</evidence>
<proteinExistence type="predicted"/>
<feature type="region of interest" description="Disordered" evidence="1">
    <location>
        <begin position="26"/>
        <end position="47"/>
    </location>
</feature>
<dbReference type="InterPro" id="IPR005502">
    <property type="entry name" value="Ribosyl_crysJ1"/>
</dbReference>
<dbReference type="Proteomes" id="UP000516428">
    <property type="component" value="Chromosome"/>
</dbReference>
<accession>A0A7H1BJ22</accession>
<dbReference type="Gene3D" id="1.10.4080.10">
    <property type="entry name" value="ADP-ribosylation/Crystallin J1"/>
    <property type="match status" value="1"/>
</dbReference>
<protein>
    <submittedName>
        <fullName evidence="2">ADP-ribosylglycohydrolase family protein</fullName>
    </submittedName>
</protein>
<feature type="region of interest" description="Disordered" evidence="1">
    <location>
        <begin position="66"/>
        <end position="88"/>
    </location>
</feature>
<evidence type="ECO:0000313" key="3">
    <source>
        <dbReference type="Proteomes" id="UP000516428"/>
    </source>
</evidence>